<proteinExistence type="predicted"/>
<protein>
    <submittedName>
        <fullName evidence="1">Uncharacterized protein</fullName>
    </submittedName>
</protein>
<dbReference type="OrthoDB" id="1917524at2759"/>
<reference evidence="1 2" key="1">
    <citation type="submission" date="2020-04" db="EMBL/GenBank/DDBJ databases">
        <title>Plant Genome Project.</title>
        <authorList>
            <person name="Zhang R.-G."/>
        </authorList>
    </citation>
    <scope>NUCLEOTIDE SEQUENCE [LARGE SCALE GENOMIC DNA]</scope>
    <source>
        <strain evidence="1">YNK0</strain>
        <tissue evidence="1">Leaf</tissue>
    </source>
</reference>
<dbReference type="EMBL" id="JABCRI010000019">
    <property type="protein sequence ID" value="KAF8389416.1"/>
    <property type="molecule type" value="Genomic_DNA"/>
</dbReference>
<evidence type="ECO:0000313" key="2">
    <source>
        <dbReference type="Proteomes" id="UP000655225"/>
    </source>
</evidence>
<dbReference type="InterPro" id="IPR032675">
    <property type="entry name" value="LRR_dom_sf"/>
</dbReference>
<accession>A0A835D466</accession>
<gene>
    <name evidence="1" type="ORF">HHK36_026111</name>
</gene>
<keyword evidence="2" id="KW-1185">Reference proteome</keyword>
<name>A0A835D466_TETSI</name>
<dbReference type="Proteomes" id="UP000655225">
    <property type="component" value="Unassembled WGS sequence"/>
</dbReference>
<comment type="caution">
    <text evidence="1">The sequence shown here is derived from an EMBL/GenBank/DDBJ whole genome shotgun (WGS) entry which is preliminary data.</text>
</comment>
<dbReference type="AlphaFoldDB" id="A0A835D466"/>
<dbReference type="Gene3D" id="3.80.10.10">
    <property type="entry name" value="Ribonuclease Inhibitor"/>
    <property type="match status" value="1"/>
</dbReference>
<evidence type="ECO:0000313" key="1">
    <source>
        <dbReference type="EMBL" id="KAF8389416.1"/>
    </source>
</evidence>
<sequence length="120" mass="13972">MVCRSRLCAIYNERIWSVLFQQIRKEYGLLFGRISLASSVESLVAQRTGDMTVEEVAMPSLKCLKLRGCEQLKMIPDCLRRVTTLRELKVTYMPERFRTRLQANEGDDWCKIAHIPSVEF</sequence>
<organism evidence="1 2">
    <name type="scientific">Tetracentron sinense</name>
    <name type="common">Spur-leaf</name>
    <dbReference type="NCBI Taxonomy" id="13715"/>
    <lineage>
        <taxon>Eukaryota</taxon>
        <taxon>Viridiplantae</taxon>
        <taxon>Streptophyta</taxon>
        <taxon>Embryophyta</taxon>
        <taxon>Tracheophyta</taxon>
        <taxon>Spermatophyta</taxon>
        <taxon>Magnoliopsida</taxon>
        <taxon>Trochodendrales</taxon>
        <taxon>Trochodendraceae</taxon>
        <taxon>Tetracentron</taxon>
    </lineage>
</organism>